<gene>
    <name evidence="5" type="ORF">GJQ57_12465</name>
</gene>
<comment type="similarity">
    <text evidence="1 3">Belongs to the gamma-glutamylcyclotransferase family.</text>
</comment>
<evidence type="ECO:0000256" key="3">
    <source>
        <dbReference type="RuleBase" id="RU367036"/>
    </source>
</evidence>
<dbReference type="GO" id="GO:0005829">
    <property type="term" value="C:cytosol"/>
    <property type="evidence" value="ECO:0007669"/>
    <property type="project" value="TreeGrafter"/>
</dbReference>
<dbReference type="AlphaFoldDB" id="A0A7X2HMV8"/>
<evidence type="ECO:0000256" key="1">
    <source>
        <dbReference type="ARBA" id="ARBA00008861"/>
    </source>
</evidence>
<dbReference type="PANTHER" id="PTHR12510:SF4">
    <property type="entry name" value="GAMMA-GLUTAMYLAMINECYCLOTRANSFERASE"/>
    <property type="match status" value="1"/>
</dbReference>
<feature type="domain" description="Gamma-glutamylcyclotransferase AIG2-like" evidence="4">
    <location>
        <begin position="9"/>
        <end position="119"/>
    </location>
</feature>
<reference evidence="5 6" key="1">
    <citation type="submission" date="2019-11" db="EMBL/GenBank/DDBJ databases">
        <title>Phenotypic characterization of an OXA-22 and OXA-60 co-producing Ralstonia pickettii clinical strain.</title>
        <authorList>
            <person name="He F."/>
        </authorList>
    </citation>
    <scope>NUCLEOTIDE SEQUENCE [LARGE SCALE GENOMIC DNA]</scope>
    <source>
        <strain evidence="5 6">PSLESD1</strain>
    </source>
</reference>
<evidence type="ECO:0000313" key="6">
    <source>
        <dbReference type="Proteomes" id="UP000441032"/>
    </source>
</evidence>
<evidence type="ECO:0000259" key="4">
    <source>
        <dbReference type="Pfam" id="PF06094"/>
    </source>
</evidence>
<dbReference type="RefSeq" id="WP_154207023.1">
    <property type="nucleotide sequence ID" value="NZ_WJYN01000004.1"/>
</dbReference>
<sequence length="145" mass="16410">MSESDKSIVFVFGTLKEGFPNFATNRGQRIPGEFRTVQPYPLYLVGDRHSPWMIDTPGQGEHITGQLFIVDGQTLADMDRLERISAADGYRRREIDVTPAQGEGANDFTRAFVYVKPHDQLVSTLIRKGPLPSYELEHAALYRPR</sequence>
<name>A0A7X2HMV8_RALPI</name>
<evidence type="ECO:0000256" key="2">
    <source>
        <dbReference type="PIRSR" id="PIRSR639126-1"/>
    </source>
</evidence>
<dbReference type="PANTHER" id="PTHR12510">
    <property type="entry name" value="TROPONIN C-AKIN-1 PROTEIN"/>
    <property type="match status" value="1"/>
</dbReference>
<dbReference type="Proteomes" id="UP000441032">
    <property type="component" value="Unassembled WGS sequence"/>
</dbReference>
<feature type="active site" description="Proton acceptor" evidence="2">
    <location>
        <position position="82"/>
    </location>
</feature>
<keyword evidence="5" id="KW-0808">Transferase</keyword>
<dbReference type="InterPro" id="IPR039126">
    <property type="entry name" value="GGACT"/>
</dbReference>
<dbReference type="GO" id="GO:0061929">
    <property type="term" value="F:gamma-glutamylaminecyclotransferase activity"/>
    <property type="evidence" value="ECO:0007669"/>
    <property type="project" value="InterPro"/>
</dbReference>
<dbReference type="Pfam" id="PF06094">
    <property type="entry name" value="GGACT"/>
    <property type="match status" value="1"/>
</dbReference>
<accession>A0A7X2HMV8</accession>
<dbReference type="InterPro" id="IPR013024">
    <property type="entry name" value="GGCT-like"/>
</dbReference>
<dbReference type="InterPro" id="IPR009288">
    <property type="entry name" value="AIG2-like_dom"/>
</dbReference>
<protein>
    <recommendedName>
        <fullName evidence="3">Gamma-glutamylcyclotransferase family protein</fullName>
    </recommendedName>
</protein>
<dbReference type="InterPro" id="IPR036568">
    <property type="entry name" value="GGCT-like_sf"/>
</dbReference>
<organism evidence="5 6">
    <name type="scientific">Ralstonia pickettii</name>
    <name type="common">Burkholderia pickettii</name>
    <dbReference type="NCBI Taxonomy" id="329"/>
    <lineage>
        <taxon>Bacteria</taxon>
        <taxon>Pseudomonadati</taxon>
        <taxon>Pseudomonadota</taxon>
        <taxon>Betaproteobacteria</taxon>
        <taxon>Burkholderiales</taxon>
        <taxon>Burkholderiaceae</taxon>
        <taxon>Ralstonia</taxon>
    </lineage>
</organism>
<dbReference type="SUPFAM" id="SSF110857">
    <property type="entry name" value="Gamma-glutamyl cyclotransferase-like"/>
    <property type="match status" value="1"/>
</dbReference>
<dbReference type="Gene3D" id="3.10.490.10">
    <property type="entry name" value="Gamma-glutamyl cyclotransferase-like"/>
    <property type="match status" value="1"/>
</dbReference>
<comment type="caution">
    <text evidence="5">The sequence shown here is derived from an EMBL/GenBank/DDBJ whole genome shotgun (WGS) entry which is preliminary data.</text>
</comment>
<dbReference type="EMBL" id="WJYN01000004">
    <property type="protein sequence ID" value="MRS99457.1"/>
    <property type="molecule type" value="Genomic_DNA"/>
</dbReference>
<proteinExistence type="inferred from homology"/>
<dbReference type="CDD" id="cd06661">
    <property type="entry name" value="GGCT_like"/>
    <property type="match status" value="1"/>
</dbReference>
<evidence type="ECO:0000313" key="5">
    <source>
        <dbReference type="EMBL" id="MRS99457.1"/>
    </source>
</evidence>
<dbReference type="GO" id="GO:0016740">
    <property type="term" value="F:transferase activity"/>
    <property type="evidence" value="ECO:0007669"/>
    <property type="project" value="UniProtKB-KW"/>
</dbReference>